<sequence>MIHIKNKRSFGKLGETIAKNYLENKGYQILSVNWRCKIGEIDLIACQDRYLVFVEVKSRTSTRFGSPAEAVDVHKQGRIRKLAEWYLAENSQIRFDSLRFDVIGIQMHNGSTQIRHYEGAF</sequence>
<protein>
    <recommendedName>
        <fullName evidence="2">UPF0102 protein LSG31_15720</fullName>
    </recommendedName>
</protein>
<evidence type="ECO:0000313" key="4">
    <source>
        <dbReference type="Proteomes" id="UP000830167"/>
    </source>
</evidence>
<evidence type="ECO:0000256" key="2">
    <source>
        <dbReference type="HAMAP-Rule" id="MF_00048"/>
    </source>
</evidence>
<dbReference type="NCBIfam" id="TIGR00252">
    <property type="entry name" value="YraN family protein"/>
    <property type="match status" value="1"/>
</dbReference>
<dbReference type="InterPro" id="IPR011856">
    <property type="entry name" value="tRNA_endonuc-like_dom_sf"/>
</dbReference>
<comment type="similarity">
    <text evidence="1 2">Belongs to the UPF0102 family.</text>
</comment>
<dbReference type="PANTHER" id="PTHR34039:SF1">
    <property type="entry name" value="UPF0102 PROTEIN YRAN"/>
    <property type="match status" value="1"/>
</dbReference>
<name>A0ABY4CGC5_9BACL</name>
<keyword evidence="4" id="KW-1185">Reference proteome</keyword>
<organism evidence="3 4">
    <name type="scientific">Fodinisporobacter ferrooxydans</name>
    <dbReference type="NCBI Taxonomy" id="2901836"/>
    <lineage>
        <taxon>Bacteria</taxon>
        <taxon>Bacillati</taxon>
        <taxon>Bacillota</taxon>
        <taxon>Bacilli</taxon>
        <taxon>Bacillales</taxon>
        <taxon>Alicyclobacillaceae</taxon>
        <taxon>Fodinisporobacter</taxon>
    </lineage>
</organism>
<evidence type="ECO:0000256" key="1">
    <source>
        <dbReference type="ARBA" id="ARBA00006738"/>
    </source>
</evidence>
<dbReference type="HAMAP" id="MF_00048">
    <property type="entry name" value="UPF0102"/>
    <property type="match status" value="1"/>
</dbReference>
<dbReference type="Proteomes" id="UP000830167">
    <property type="component" value="Chromosome"/>
</dbReference>
<dbReference type="InterPro" id="IPR003509">
    <property type="entry name" value="UPF0102_YraN-like"/>
</dbReference>
<accession>A0ABY4CGC5</accession>
<evidence type="ECO:0000313" key="3">
    <source>
        <dbReference type="EMBL" id="UOF89339.1"/>
    </source>
</evidence>
<gene>
    <name evidence="3" type="ORF">LSG31_15720</name>
</gene>
<dbReference type="EMBL" id="CP089291">
    <property type="protein sequence ID" value="UOF89339.1"/>
    <property type="molecule type" value="Genomic_DNA"/>
</dbReference>
<dbReference type="CDD" id="cd20736">
    <property type="entry name" value="PoNe_Nuclease"/>
    <property type="match status" value="1"/>
</dbReference>
<dbReference type="Pfam" id="PF02021">
    <property type="entry name" value="UPF0102"/>
    <property type="match status" value="1"/>
</dbReference>
<dbReference type="RefSeq" id="WP_347436027.1">
    <property type="nucleotide sequence ID" value="NZ_CP089291.1"/>
</dbReference>
<dbReference type="PANTHER" id="PTHR34039">
    <property type="entry name" value="UPF0102 PROTEIN YRAN"/>
    <property type="match status" value="1"/>
</dbReference>
<reference evidence="3" key="1">
    <citation type="submission" date="2021-12" db="EMBL/GenBank/DDBJ databases">
        <title>Alicyclobacillaceae gen. nov., sp. nov., isolated from chalcocite enrichment system.</title>
        <authorList>
            <person name="Jiang Z."/>
        </authorList>
    </citation>
    <scope>NUCLEOTIDE SEQUENCE</scope>
    <source>
        <strain evidence="3">MYW30-H2</strain>
    </source>
</reference>
<dbReference type="InterPro" id="IPR011335">
    <property type="entry name" value="Restrct_endonuc-II-like"/>
</dbReference>
<dbReference type="SUPFAM" id="SSF52980">
    <property type="entry name" value="Restriction endonuclease-like"/>
    <property type="match status" value="1"/>
</dbReference>
<proteinExistence type="inferred from homology"/>
<dbReference type="NCBIfam" id="NF009154">
    <property type="entry name" value="PRK12497.3-3"/>
    <property type="match status" value="1"/>
</dbReference>
<dbReference type="NCBIfam" id="NF009150">
    <property type="entry name" value="PRK12497.1-3"/>
    <property type="match status" value="1"/>
</dbReference>
<dbReference type="Gene3D" id="3.40.1350.10">
    <property type="match status" value="1"/>
</dbReference>